<dbReference type="GO" id="GO:0008237">
    <property type="term" value="F:metallopeptidase activity"/>
    <property type="evidence" value="ECO:0007669"/>
    <property type="project" value="UniProtKB-KW"/>
</dbReference>
<feature type="transmembrane region" description="Helical" evidence="1">
    <location>
        <begin position="178"/>
        <end position="195"/>
    </location>
</feature>
<feature type="transmembrane region" description="Helical" evidence="1">
    <location>
        <begin position="130"/>
        <end position="158"/>
    </location>
</feature>
<reference evidence="3 4" key="1">
    <citation type="submission" date="2019-05" db="EMBL/GenBank/DDBJ databases">
        <title>Verrucobacter flavum gen. nov., sp. nov. a new member of the family Verrucomicrobiaceae.</title>
        <authorList>
            <person name="Szuroczki S."/>
            <person name="Abbaszade G."/>
            <person name="Szabo A."/>
            <person name="Felfoldi T."/>
            <person name="Schumann P."/>
            <person name="Boka K."/>
            <person name="Keki Z."/>
            <person name="Toumi M."/>
            <person name="Toth E."/>
        </authorList>
    </citation>
    <scope>NUCLEOTIDE SEQUENCE [LARGE SCALE GENOMIC DNA]</scope>
    <source>
        <strain evidence="3 4">MG-N-17</strain>
    </source>
</reference>
<keyword evidence="1" id="KW-0812">Transmembrane</keyword>
<proteinExistence type="predicted"/>
<evidence type="ECO:0000256" key="1">
    <source>
        <dbReference type="SAM" id="Phobius"/>
    </source>
</evidence>
<dbReference type="Proteomes" id="UP000306196">
    <property type="component" value="Unassembled WGS sequence"/>
</dbReference>
<feature type="transmembrane region" description="Helical" evidence="1">
    <location>
        <begin position="85"/>
        <end position="109"/>
    </location>
</feature>
<evidence type="ECO:0000313" key="4">
    <source>
        <dbReference type="Proteomes" id="UP000306196"/>
    </source>
</evidence>
<protein>
    <submittedName>
        <fullName evidence="3">CPBP family intramembrane metalloprotease</fullName>
    </submittedName>
</protein>
<name>A0A5R8KHY5_9BACT</name>
<sequence>MSPELTQAVLLDVLLIAALALSMALVIYTWVGVRTGISWIGDGNVLARPYGIPDAAVALGLVALFGWMVSASARGPEETMEMESFAIGMFVGSMFFLLLGLMLVAYMSVLRGMNPTEMFGLRSISVKSAFGLAAVWIVGVVVVMALIVAAVYAVALGGQLPDESPQEVVEMFRKMDGWMMRGLVVIAAVLVAPLTEELIFRGFLYGVTKRFTERWFAVLLTALLFATVHNHVGSLLPLFLLGVGFAVAYEATGSLLVPIFMHMIFNGFNVVRMIMMGGE</sequence>
<dbReference type="InterPro" id="IPR052710">
    <property type="entry name" value="CAAX_protease"/>
</dbReference>
<dbReference type="EMBL" id="VAUV01000003">
    <property type="protein sequence ID" value="TLD71918.1"/>
    <property type="molecule type" value="Genomic_DNA"/>
</dbReference>
<keyword evidence="3" id="KW-0645">Protease</keyword>
<gene>
    <name evidence="3" type="ORF">FEM03_04115</name>
</gene>
<feature type="domain" description="CAAX prenyl protease 2/Lysostaphin resistance protein A-like" evidence="2">
    <location>
        <begin position="183"/>
        <end position="267"/>
    </location>
</feature>
<keyword evidence="1" id="KW-0472">Membrane</keyword>
<dbReference type="GO" id="GO:0006508">
    <property type="term" value="P:proteolysis"/>
    <property type="evidence" value="ECO:0007669"/>
    <property type="project" value="UniProtKB-KW"/>
</dbReference>
<evidence type="ECO:0000313" key="3">
    <source>
        <dbReference type="EMBL" id="TLD71918.1"/>
    </source>
</evidence>
<dbReference type="Pfam" id="PF02517">
    <property type="entry name" value="Rce1-like"/>
    <property type="match status" value="1"/>
</dbReference>
<keyword evidence="3" id="KW-0482">Metalloprotease</keyword>
<evidence type="ECO:0000259" key="2">
    <source>
        <dbReference type="Pfam" id="PF02517"/>
    </source>
</evidence>
<feature type="transmembrane region" description="Helical" evidence="1">
    <location>
        <begin position="215"/>
        <end position="232"/>
    </location>
</feature>
<dbReference type="RefSeq" id="WP_138084922.1">
    <property type="nucleotide sequence ID" value="NZ_VAUV01000003.1"/>
</dbReference>
<dbReference type="OrthoDB" id="9782250at2"/>
<accession>A0A5R8KHY5</accession>
<comment type="caution">
    <text evidence="3">The sequence shown here is derived from an EMBL/GenBank/DDBJ whole genome shotgun (WGS) entry which is preliminary data.</text>
</comment>
<organism evidence="3 4">
    <name type="scientific">Phragmitibacter flavus</name>
    <dbReference type="NCBI Taxonomy" id="2576071"/>
    <lineage>
        <taxon>Bacteria</taxon>
        <taxon>Pseudomonadati</taxon>
        <taxon>Verrucomicrobiota</taxon>
        <taxon>Verrucomicrobiia</taxon>
        <taxon>Verrucomicrobiales</taxon>
        <taxon>Verrucomicrobiaceae</taxon>
        <taxon>Phragmitibacter</taxon>
    </lineage>
</organism>
<dbReference type="GO" id="GO:0004175">
    <property type="term" value="F:endopeptidase activity"/>
    <property type="evidence" value="ECO:0007669"/>
    <property type="project" value="UniProtKB-ARBA"/>
</dbReference>
<dbReference type="InterPro" id="IPR003675">
    <property type="entry name" value="Rce1/LyrA-like_dom"/>
</dbReference>
<keyword evidence="3" id="KW-0378">Hydrolase</keyword>
<keyword evidence="1" id="KW-1133">Transmembrane helix</keyword>
<dbReference type="GO" id="GO:0080120">
    <property type="term" value="P:CAAX-box protein maturation"/>
    <property type="evidence" value="ECO:0007669"/>
    <property type="project" value="UniProtKB-ARBA"/>
</dbReference>
<feature type="transmembrane region" description="Helical" evidence="1">
    <location>
        <begin position="238"/>
        <end position="265"/>
    </location>
</feature>
<dbReference type="PANTHER" id="PTHR36435:SF1">
    <property type="entry name" value="CAAX AMINO TERMINAL PROTEASE FAMILY PROTEIN"/>
    <property type="match status" value="1"/>
</dbReference>
<keyword evidence="4" id="KW-1185">Reference proteome</keyword>
<dbReference type="PANTHER" id="PTHR36435">
    <property type="entry name" value="SLR1288 PROTEIN"/>
    <property type="match status" value="1"/>
</dbReference>
<dbReference type="AlphaFoldDB" id="A0A5R8KHY5"/>
<feature type="transmembrane region" description="Helical" evidence="1">
    <location>
        <begin position="52"/>
        <end position="73"/>
    </location>
</feature>
<feature type="transmembrane region" description="Helical" evidence="1">
    <location>
        <begin position="6"/>
        <end position="31"/>
    </location>
</feature>